<dbReference type="SMART" id="SM00404">
    <property type="entry name" value="PTPc_motif"/>
    <property type="match status" value="1"/>
</dbReference>
<evidence type="ECO:0000256" key="1">
    <source>
        <dbReference type="ARBA" id="ARBA00022801"/>
    </source>
</evidence>
<dbReference type="SUPFAM" id="SSF52799">
    <property type="entry name" value="(Phosphotyrosine protein) phosphatases II"/>
    <property type="match status" value="1"/>
</dbReference>
<reference evidence="3" key="1">
    <citation type="submission" date="2020-05" db="EMBL/GenBank/DDBJ databases">
        <title>Phylogenomic resolution of chytrid fungi.</title>
        <authorList>
            <person name="Stajich J.E."/>
            <person name="Amses K."/>
            <person name="Simmons R."/>
            <person name="Seto K."/>
            <person name="Myers J."/>
            <person name="Bonds A."/>
            <person name="Quandt C.A."/>
            <person name="Barry K."/>
            <person name="Liu P."/>
            <person name="Grigoriev I."/>
            <person name="Longcore J.E."/>
            <person name="James T.Y."/>
        </authorList>
    </citation>
    <scope>NUCLEOTIDE SEQUENCE</scope>
    <source>
        <strain evidence="3">JEL0379</strain>
    </source>
</reference>
<dbReference type="GO" id="GO:0016791">
    <property type="term" value="F:phosphatase activity"/>
    <property type="evidence" value="ECO:0007669"/>
    <property type="project" value="UniProtKB-ARBA"/>
</dbReference>
<dbReference type="PANTHER" id="PTHR43883:SF1">
    <property type="entry name" value="GLUCONOKINASE"/>
    <property type="match status" value="1"/>
</dbReference>
<sequence>MSTTETRLRLEKVRGYFALIGPAIDRIAENVAPPVPHRPPATPHHITLLAKHEVSEVKKPPISIPACDDITTPIDLGLGRHENVCFKVVWWPQGNRLRYKLGLAWKDFHVTLSAADCHNVDKGVARITERALLTEEQVAEIIKNVNELMSSSVANMEKAAQAIAAVASFIAEFHIGALDDKTFDQLRRFLSKHNRSACSALTVAYLDANPDSAAANVRYATELSAQDSVQAKRAMGFYAKGARLAKKPHTDAVYRYCVEGIVRCARKTPLRPLFTDEEIAQRVHQTAPMEPVERADILAEYIAHAQVSAGSPDAPNLEKYMTLEPRERMHVLLNPTSKLYQLPRFFSWLLPFRLAVMSTPKSAQDIAVLREQLNISVVVTLTKETPLPAEWFTQQTDIKNVFLAVENYRAPTIEQVDYFINMVTTLPADEAALVHCGGGKGRAGTFAACYLCACGFDTARQPYPVFSAAGAIAVVRALRPGSIETEAQEAFVKRYVQSLYKIIAEPERTPVAEPDAPLVLTGSFFSPRRPQLVVCCGLPGSGKSFLSQQLAERAAYVRISQDDSGSKSACETEFSAAWKAGKRIVIDRCNPTVDARAEWLSMAFKPRDALCVYFNLPRKLCVQRADARPSHPTVPQGRARHVVAAFAKQLVPPMVAEGFACVAEIRSIKAANELLGRLSASGGATATPPTTPPDVLKHAVSAAPSSKTDLHKFPRTRHLFNLGSATRDDLILSSTDAAAFLSTADESTVVIEEKIDGANMGISVDATTMQFKVQNRSHYVNGKSHEQFKKLDKWLQDRSGDLYRVLLGPDDNQQHPPGRYVLYGEWVFAKHSILYSRLPDRFIAFDLYDTERERFVTRDALARTLAGTQVQQIAEITALAGLVLDEKTLCEAVVAHQSQYYDGVVEGFYLRKEKDGVLVDRAKIVRSDFIAGNDHWTKGLLTENNVTY</sequence>
<dbReference type="Gene3D" id="3.90.190.10">
    <property type="entry name" value="Protein tyrosine phosphatase superfamily"/>
    <property type="match status" value="1"/>
</dbReference>
<dbReference type="InterPro" id="IPR027417">
    <property type="entry name" value="P-loop_NTPase"/>
</dbReference>
<dbReference type="Pfam" id="PF22784">
    <property type="entry name" value="PTP-SAK"/>
    <property type="match status" value="1"/>
</dbReference>
<dbReference type="SUPFAM" id="SSF52540">
    <property type="entry name" value="P-loop containing nucleoside triphosphate hydrolases"/>
    <property type="match status" value="1"/>
</dbReference>
<proteinExistence type="predicted"/>
<dbReference type="Gene3D" id="3.30.470.30">
    <property type="entry name" value="DNA ligase/mRNA capping enzyme"/>
    <property type="match status" value="1"/>
</dbReference>
<dbReference type="InterPro" id="IPR057023">
    <property type="entry name" value="PTP-SAK"/>
</dbReference>
<name>A0AAD5XND3_9FUNG</name>
<keyword evidence="4" id="KW-1185">Reference proteome</keyword>
<evidence type="ECO:0000259" key="2">
    <source>
        <dbReference type="PROSITE" id="PS50056"/>
    </source>
</evidence>
<dbReference type="Pfam" id="PF09414">
    <property type="entry name" value="RNA_ligase"/>
    <property type="match status" value="1"/>
</dbReference>
<dbReference type="PROSITE" id="PS50056">
    <property type="entry name" value="TYR_PHOSPHATASE_2"/>
    <property type="match status" value="1"/>
</dbReference>
<feature type="domain" description="Tyrosine specific protein phosphatases" evidence="2">
    <location>
        <begin position="417"/>
        <end position="490"/>
    </location>
</feature>
<dbReference type="Gene3D" id="3.40.50.300">
    <property type="entry name" value="P-loop containing nucleotide triphosphate hydrolases"/>
    <property type="match status" value="1"/>
</dbReference>
<protein>
    <recommendedName>
        <fullName evidence="2">Tyrosine specific protein phosphatases domain-containing protein</fullName>
    </recommendedName>
</protein>
<dbReference type="InterPro" id="IPR000387">
    <property type="entry name" value="Tyr_Pase_dom"/>
</dbReference>
<organism evidence="3 4">
    <name type="scientific">Geranomyces variabilis</name>
    <dbReference type="NCBI Taxonomy" id="109894"/>
    <lineage>
        <taxon>Eukaryota</taxon>
        <taxon>Fungi</taxon>
        <taxon>Fungi incertae sedis</taxon>
        <taxon>Chytridiomycota</taxon>
        <taxon>Chytridiomycota incertae sedis</taxon>
        <taxon>Chytridiomycetes</taxon>
        <taxon>Spizellomycetales</taxon>
        <taxon>Powellomycetaceae</taxon>
        <taxon>Geranomyces</taxon>
    </lineage>
</organism>
<evidence type="ECO:0000313" key="3">
    <source>
        <dbReference type="EMBL" id="KAJ3180058.1"/>
    </source>
</evidence>
<accession>A0AAD5XND3</accession>
<comment type="caution">
    <text evidence="3">The sequence shown here is derived from an EMBL/GenBank/DDBJ whole genome shotgun (WGS) entry which is preliminary data.</text>
</comment>
<dbReference type="Pfam" id="PF22547">
    <property type="entry name" value="2H-SAK"/>
    <property type="match status" value="1"/>
</dbReference>
<dbReference type="InterPro" id="IPR021122">
    <property type="entry name" value="RNA_ligase_dom_REL/Rnl2"/>
</dbReference>
<dbReference type="InterPro" id="IPR052732">
    <property type="entry name" value="Cell-binding_unc_protein"/>
</dbReference>
<dbReference type="AlphaFoldDB" id="A0AAD5XND3"/>
<dbReference type="Pfam" id="PF13671">
    <property type="entry name" value="AAA_33"/>
    <property type="match status" value="1"/>
</dbReference>
<gene>
    <name evidence="3" type="ORF">HDU87_002282</name>
</gene>
<dbReference type="EMBL" id="JADGJQ010000018">
    <property type="protein sequence ID" value="KAJ3180058.1"/>
    <property type="molecule type" value="Genomic_DNA"/>
</dbReference>
<dbReference type="PANTHER" id="PTHR43883">
    <property type="entry name" value="SLR0207 PROTEIN"/>
    <property type="match status" value="1"/>
</dbReference>
<dbReference type="SUPFAM" id="SSF56091">
    <property type="entry name" value="DNA ligase/mRNA capping enzyme, catalytic domain"/>
    <property type="match status" value="1"/>
</dbReference>
<evidence type="ECO:0000313" key="4">
    <source>
        <dbReference type="Proteomes" id="UP001212152"/>
    </source>
</evidence>
<dbReference type="InterPro" id="IPR054498">
    <property type="entry name" value="2H-SAK"/>
</dbReference>
<dbReference type="InterPro" id="IPR029021">
    <property type="entry name" value="Prot-tyrosine_phosphatase-like"/>
</dbReference>
<keyword evidence="1" id="KW-0378">Hydrolase</keyword>
<dbReference type="Proteomes" id="UP001212152">
    <property type="component" value="Unassembled WGS sequence"/>
</dbReference>
<dbReference type="InterPro" id="IPR003595">
    <property type="entry name" value="Tyr_Pase_cat"/>
</dbReference>